<gene>
    <name evidence="2" type="ORF">HCN56_17255</name>
</gene>
<dbReference type="RefSeq" id="WP_167972148.1">
    <property type="nucleotide sequence ID" value="NZ_BHZG01000106.1"/>
</dbReference>
<organism evidence="2 3">
    <name type="scientific">Streptomyces lonarensis</name>
    <dbReference type="NCBI Taxonomy" id="700599"/>
    <lineage>
        <taxon>Bacteria</taxon>
        <taxon>Bacillati</taxon>
        <taxon>Actinomycetota</taxon>
        <taxon>Actinomycetes</taxon>
        <taxon>Kitasatosporales</taxon>
        <taxon>Streptomycetaceae</taxon>
        <taxon>Streptomyces</taxon>
    </lineage>
</organism>
<dbReference type="Gene3D" id="3.40.50.720">
    <property type="entry name" value="NAD(P)-binding Rossmann-like Domain"/>
    <property type="match status" value="1"/>
</dbReference>
<accession>A0A7X6I053</accession>
<dbReference type="PANTHER" id="PTHR43245:SF51">
    <property type="entry name" value="SHORT CHAIN DEHYDROGENASE_REDUCTASE FAMILY 42E, MEMBER 2"/>
    <property type="match status" value="1"/>
</dbReference>
<evidence type="ECO:0000313" key="3">
    <source>
        <dbReference type="Proteomes" id="UP000578686"/>
    </source>
</evidence>
<sequence>MSRRPVVLLTGASGVVGQSLLREEAEVTLLAAARGPVEAGRAARVVRCDVSQPLLGLTADAHRALAAEVDAVVHSAGLTEWGRPAADYEPVNVEGTRHVAEFAAAAGATVHFMSTAFVAALLPGAPGGLTESNVTTPYVRSKLRAEQLLAESGVPHTVFRPTNLIGDAVTGRTSRGQIVQSISDWICRGRAPFVPVHAGNRIDVVPQDLLSIAVLRAVEQGVDSGEFWVTYGPEAMDMGEALRICTEHAAERGRTLTPVPVLDPEDPRAREVAGLSPMTRTYLSVLRDVSEVTRAGGGVLPTSMPELRDRFGVPKVADTEAYRATLRFAAGG</sequence>
<dbReference type="InterPro" id="IPR036291">
    <property type="entry name" value="NAD(P)-bd_dom_sf"/>
</dbReference>
<evidence type="ECO:0000259" key="1">
    <source>
        <dbReference type="Pfam" id="PF07993"/>
    </source>
</evidence>
<dbReference type="PANTHER" id="PTHR43245">
    <property type="entry name" value="BIFUNCTIONAL POLYMYXIN RESISTANCE PROTEIN ARNA"/>
    <property type="match status" value="1"/>
</dbReference>
<dbReference type="InterPro" id="IPR013120">
    <property type="entry name" value="FAR_NAD-bd"/>
</dbReference>
<name>A0A7X6I053_9ACTN</name>
<dbReference type="SUPFAM" id="SSF51735">
    <property type="entry name" value="NAD(P)-binding Rossmann-fold domains"/>
    <property type="match status" value="1"/>
</dbReference>
<proteinExistence type="predicted"/>
<dbReference type="Proteomes" id="UP000578686">
    <property type="component" value="Unassembled WGS sequence"/>
</dbReference>
<feature type="domain" description="Thioester reductase (TE)" evidence="1">
    <location>
        <begin position="43"/>
        <end position="211"/>
    </location>
</feature>
<dbReference type="Pfam" id="PF07993">
    <property type="entry name" value="NAD_binding_4"/>
    <property type="match status" value="1"/>
</dbReference>
<dbReference type="InterPro" id="IPR050177">
    <property type="entry name" value="Lipid_A_modif_metabolic_enz"/>
</dbReference>
<comment type="caution">
    <text evidence="2">The sequence shown here is derived from an EMBL/GenBank/DDBJ whole genome shotgun (WGS) entry which is preliminary data.</text>
</comment>
<keyword evidence="3" id="KW-1185">Reference proteome</keyword>
<dbReference type="EMBL" id="JAAVJD010000146">
    <property type="protein sequence ID" value="NJQ07286.1"/>
    <property type="molecule type" value="Genomic_DNA"/>
</dbReference>
<reference evidence="2 3" key="1">
    <citation type="submission" date="2020-03" db="EMBL/GenBank/DDBJ databases">
        <title>Draft genome of Streptomyces sp. ventii, isolated from the Axial Seamount in the Pacific Ocean, and resequencing of the two type strains Streptomyces lonarensis strain NCL 716 and Streptomyces bohaiensis strain 11A07.</title>
        <authorList>
            <person name="Loughran R.M."/>
            <person name="Pfannmuller K.M."/>
            <person name="Wasson B.J."/>
            <person name="Deadmond M.C."/>
            <person name="Paddock B.E."/>
            <person name="Koyack M.J."/>
            <person name="Gallegos D.A."/>
            <person name="Mitchell E.A."/>
            <person name="Ushijima B."/>
            <person name="Saw J.H."/>
            <person name="Mcphail K.L."/>
            <person name="Videau P."/>
        </authorList>
    </citation>
    <scope>NUCLEOTIDE SEQUENCE [LARGE SCALE GENOMIC DNA]</scope>
    <source>
        <strain evidence="2 3">NCL716</strain>
    </source>
</reference>
<protein>
    <submittedName>
        <fullName evidence="2">NAD-dependent epimerase/dehydratase family protein</fullName>
    </submittedName>
</protein>
<dbReference type="AlphaFoldDB" id="A0A7X6I053"/>
<evidence type="ECO:0000313" key="2">
    <source>
        <dbReference type="EMBL" id="NJQ07286.1"/>
    </source>
</evidence>